<keyword evidence="2" id="KW-1185">Reference proteome</keyword>
<reference evidence="1 2" key="1">
    <citation type="journal article" date="2016" name="Mol. Biol. Evol.">
        <title>Comparative Genomics of Early-Diverging Mushroom-Forming Fungi Provides Insights into the Origins of Lignocellulose Decay Capabilities.</title>
        <authorList>
            <person name="Nagy L.G."/>
            <person name="Riley R."/>
            <person name="Tritt A."/>
            <person name="Adam C."/>
            <person name="Daum C."/>
            <person name="Floudas D."/>
            <person name="Sun H."/>
            <person name="Yadav J.S."/>
            <person name="Pangilinan J."/>
            <person name="Larsson K.H."/>
            <person name="Matsuura K."/>
            <person name="Barry K."/>
            <person name="Labutti K."/>
            <person name="Kuo R."/>
            <person name="Ohm R.A."/>
            <person name="Bhattacharya S.S."/>
            <person name="Shirouzu T."/>
            <person name="Yoshinaga Y."/>
            <person name="Martin F.M."/>
            <person name="Grigoriev I.V."/>
            <person name="Hibbett D.S."/>
        </authorList>
    </citation>
    <scope>NUCLEOTIDE SEQUENCE [LARGE SCALE GENOMIC DNA]</scope>
    <source>
        <strain evidence="1 2">HHB12029</strain>
    </source>
</reference>
<protein>
    <submittedName>
        <fullName evidence="1">Uncharacterized protein</fullName>
    </submittedName>
</protein>
<organism evidence="1 2">
    <name type="scientific">Exidia glandulosa HHB12029</name>
    <dbReference type="NCBI Taxonomy" id="1314781"/>
    <lineage>
        <taxon>Eukaryota</taxon>
        <taxon>Fungi</taxon>
        <taxon>Dikarya</taxon>
        <taxon>Basidiomycota</taxon>
        <taxon>Agaricomycotina</taxon>
        <taxon>Agaricomycetes</taxon>
        <taxon>Auriculariales</taxon>
        <taxon>Exidiaceae</taxon>
        <taxon>Exidia</taxon>
    </lineage>
</organism>
<dbReference type="AlphaFoldDB" id="A0A165MU09"/>
<dbReference type="EMBL" id="KV425907">
    <property type="protein sequence ID" value="KZV99753.1"/>
    <property type="molecule type" value="Genomic_DNA"/>
</dbReference>
<gene>
    <name evidence="1" type="ORF">EXIGLDRAFT_724305</name>
</gene>
<accession>A0A165MU09</accession>
<evidence type="ECO:0000313" key="1">
    <source>
        <dbReference type="EMBL" id="KZV99753.1"/>
    </source>
</evidence>
<evidence type="ECO:0000313" key="2">
    <source>
        <dbReference type="Proteomes" id="UP000077266"/>
    </source>
</evidence>
<sequence length="341" mass="37727">MATFSPGTVCLPTLLALSGSTLRLEIRQMTVSFTAAEAVASALKPHMHRLGVLHLVVDGWQTMNALHTSLLLRTPAPMLEEFALHRTFAPDAEPLVLLSNIFQGHAPQLERLTLGVVQLNADGAYPAFAHVTNLQYFRGIHLLPELFPRLTDCAFVHESGLAPSAGPLTHPLRRLSFISPSNFIVALLAQLGPLALVETREMDIDCPYSADYVVRRASDRRAVQVQDQREKSPSVHVYRVRRRTHASLPTPHTNLHHPTRTTAYRTHVHLAHLPRPITWRHPPSSVSAHAECRSGGQLYALAVLRRCNHFCAIVRDGAAPAFVNTHGTWNRLHASPSVSLQ</sequence>
<dbReference type="Proteomes" id="UP000077266">
    <property type="component" value="Unassembled WGS sequence"/>
</dbReference>
<name>A0A165MU09_EXIGL</name>
<dbReference type="InParanoid" id="A0A165MU09"/>
<proteinExistence type="predicted"/>